<name>A0ABR2FAE8_9ROSI</name>
<dbReference type="EMBL" id="JBBPBM010000007">
    <property type="protein sequence ID" value="KAK8575312.1"/>
    <property type="molecule type" value="Genomic_DNA"/>
</dbReference>
<evidence type="ECO:0000256" key="3">
    <source>
        <dbReference type="ARBA" id="ARBA00023180"/>
    </source>
</evidence>
<dbReference type="InterPro" id="IPR001480">
    <property type="entry name" value="Bulb-type_lectin_dom"/>
</dbReference>
<dbReference type="CDD" id="cd00028">
    <property type="entry name" value="B_lectin"/>
    <property type="match status" value="1"/>
</dbReference>
<keyword evidence="7" id="KW-1185">Reference proteome</keyword>
<dbReference type="Pfam" id="PF00954">
    <property type="entry name" value="S_locus_glycop"/>
    <property type="match status" value="1"/>
</dbReference>
<keyword evidence="3" id="KW-0325">Glycoprotein</keyword>
<keyword evidence="2" id="KW-1015">Disulfide bond</keyword>
<dbReference type="Gene3D" id="2.90.10.10">
    <property type="entry name" value="Bulb-type lectin domain"/>
    <property type="match status" value="1"/>
</dbReference>
<keyword evidence="1 4" id="KW-0732">Signal</keyword>
<comment type="caution">
    <text evidence="6">The sequence shown here is derived from an EMBL/GenBank/DDBJ whole genome shotgun (WGS) entry which is preliminary data.</text>
</comment>
<dbReference type="InterPro" id="IPR000858">
    <property type="entry name" value="S_locus_glycoprot_dom"/>
</dbReference>
<gene>
    <name evidence="6" type="ORF">V6N12_062987</name>
</gene>
<protein>
    <recommendedName>
        <fullName evidence="5">Bulb-type lectin domain-containing protein</fullName>
    </recommendedName>
</protein>
<reference evidence="6 7" key="1">
    <citation type="journal article" date="2024" name="G3 (Bethesda)">
        <title>Genome assembly of Hibiscus sabdariffa L. provides insights into metabolisms of medicinal natural products.</title>
        <authorList>
            <person name="Kim T."/>
        </authorList>
    </citation>
    <scope>NUCLEOTIDE SEQUENCE [LARGE SCALE GENOMIC DNA]</scope>
    <source>
        <strain evidence="6">TK-2024</strain>
        <tissue evidence="6">Old leaves</tissue>
    </source>
</reference>
<dbReference type="PANTHER" id="PTHR32444">
    <property type="entry name" value="BULB-TYPE LECTIN DOMAIN-CONTAINING PROTEIN"/>
    <property type="match status" value="1"/>
</dbReference>
<evidence type="ECO:0000256" key="1">
    <source>
        <dbReference type="ARBA" id="ARBA00022729"/>
    </source>
</evidence>
<dbReference type="Pfam" id="PF01453">
    <property type="entry name" value="B_lectin"/>
    <property type="match status" value="1"/>
</dbReference>
<accession>A0ABR2FAE8</accession>
<proteinExistence type="predicted"/>
<evidence type="ECO:0000259" key="5">
    <source>
        <dbReference type="PROSITE" id="PS50927"/>
    </source>
</evidence>
<dbReference type="PANTHER" id="PTHR32444:SF63">
    <property type="entry name" value="G-TYPE LECTIN S-RECEPTOR-LIKE SERINE_THREONINE-PROTEIN KINASE RKS1"/>
    <property type="match status" value="1"/>
</dbReference>
<organism evidence="6 7">
    <name type="scientific">Hibiscus sabdariffa</name>
    <name type="common">roselle</name>
    <dbReference type="NCBI Taxonomy" id="183260"/>
    <lineage>
        <taxon>Eukaryota</taxon>
        <taxon>Viridiplantae</taxon>
        <taxon>Streptophyta</taxon>
        <taxon>Embryophyta</taxon>
        <taxon>Tracheophyta</taxon>
        <taxon>Spermatophyta</taxon>
        <taxon>Magnoliopsida</taxon>
        <taxon>eudicotyledons</taxon>
        <taxon>Gunneridae</taxon>
        <taxon>Pentapetalae</taxon>
        <taxon>rosids</taxon>
        <taxon>malvids</taxon>
        <taxon>Malvales</taxon>
        <taxon>Malvaceae</taxon>
        <taxon>Malvoideae</taxon>
        <taxon>Hibiscus</taxon>
    </lineage>
</organism>
<evidence type="ECO:0000313" key="6">
    <source>
        <dbReference type="EMBL" id="KAK8575312.1"/>
    </source>
</evidence>
<feature type="chain" id="PRO_5047049064" description="Bulb-type lectin domain-containing protein" evidence="4">
    <location>
        <begin position="23"/>
        <end position="483"/>
    </location>
</feature>
<evidence type="ECO:0000256" key="2">
    <source>
        <dbReference type="ARBA" id="ARBA00023157"/>
    </source>
</evidence>
<dbReference type="InterPro" id="IPR036426">
    <property type="entry name" value="Bulb-type_lectin_dom_sf"/>
</dbReference>
<dbReference type="PROSITE" id="PS50927">
    <property type="entry name" value="BULB_LECTIN"/>
    <property type="match status" value="1"/>
</dbReference>
<dbReference type="SUPFAM" id="SSF51110">
    <property type="entry name" value="alpha-D-mannose-specific plant lectins"/>
    <property type="match status" value="1"/>
</dbReference>
<dbReference type="SMART" id="SM00108">
    <property type="entry name" value="B_lectin"/>
    <property type="match status" value="1"/>
</dbReference>
<dbReference type="Proteomes" id="UP001472677">
    <property type="component" value="Unassembled WGS sequence"/>
</dbReference>
<evidence type="ECO:0000313" key="7">
    <source>
        <dbReference type="Proteomes" id="UP001472677"/>
    </source>
</evidence>
<feature type="signal peptide" evidence="4">
    <location>
        <begin position="1"/>
        <end position="22"/>
    </location>
</feature>
<feature type="domain" description="Bulb-type lectin" evidence="5">
    <location>
        <begin position="23"/>
        <end position="148"/>
    </location>
</feature>
<evidence type="ECO:0000256" key="4">
    <source>
        <dbReference type="SAM" id="SignalP"/>
    </source>
</evidence>
<sequence length="483" mass="52643">MNSVKWLLRILLIFSLSHFSFSADTITLDHSIQDNNDGVIVSAGNIFALGFFSPGSSSNRYVGIWYYMIPEKTVVWVANRDNPINDTSGVLRIDARGYLALFQGNQTLPLWSTNISTATAGNSFAQILDSGNLVLLQNDTGKALLWQSFDYPTNTRLSFMKTGFNLRTGLNQSYTSWKSPNDPGVGNYSVRMNPGVSPQMVLYKGSVPLWRSGIWTGKMWSGIPEMAQNFLFNDTFVNTDDEVSFSSDTINASFIARYVMNETGVTQRQLWNNASQRWIISFTTPNEQCDFYGHCGPNGYCNPYLGANISATLVATSTLVQCPFQSAPLRVTPKLLVFSTVESHDATSPVDNSGGNVCGEPSMCACVVQNTEDNSQQCPNGGLVCGGDVEFTSIADMVDRVSVEPETIAGSVDNDNQISQPIYFDDDISDSQLIHVTENVSDQFGIEPCVNSDLVVSPGETLSALDIAAPTTIDAGSENEPGH</sequence>